<sequence length="670" mass="73637">MPPVLTDHGFNEIRHLVYLPILFSYTVFHITTSTLYYFRVLPGTKMPRYITIINHTAALGLGITMCLSNAYRFQFSCSINLWAYYLFVLSWWITFLARTAHLSFLAQASHAKLHVPGIRTHREEAGPAAAMEEAFRCAGPADGKGKGKGSGNENGYGYGKTGAQPRPAGFHRVLTALARRYTWSRLRKLLAEPSLLRITGVATLIVVIYCTVVQLASPHFRASPDGDVGCGPVAEFLPLYLALGFLVLVVCPFIVYCLRPIRDAYGLKRDLTITVVVCFVGFLLFMFMDMALDHYVEYFGGSVFLLLGFFIIQVTTVVMPVLQTFRQGNVGGPLPPAPSAAAAATTAVASKGGPPTPTLPPLPLPFSPLSHPSEWFTRHRTSPRPYTWDDFLLVVGSTERCGQLKQWATMSFCNELVMFLEDYQRFKMHIFRVLQLPILPAATTVPESITVSLGTLNGGKGNTGGGSGGSSSSSSSSRRSEDDLWPSSRPSTSNDPLSLMELPTPAYQTILESLQANQTWLNDPSMTLPNLSQVTLKMPVTATITTNLSSKTSSPASSLAEKLGSDALNYRALSPSHSSTSLSRMLTTNEDGPTMVPLDCQVMARNLFRRYMVSTSDMVLNITGSLQDAITAEINAERFSVEIFDQAHQEVLRMLYLNVFPKYWNSPTGN</sequence>
<organism evidence="3 4">
    <name type="scientific">Dimargaris cristalligena</name>
    <dbReference type="NCBI Taxonomy" id="215637"/>
    <lineage>
        <taxon>Eukaryota</taxon>
        <taxon>Fungi</taxon>
        <taxon>Fungi incertae sedis</taxon>
        <taxon>Zoopagomycota</taxon>
        <taxon>Kickxellomycotina</taxon>
        <taxon>Dimargaritomycetes</taxon>
        <taxon>Dimargaritales</taxon>
        <taxon>Dimargaritaceae</taxon>
        <taxon>Dimargaris</taxon>
    </lineage>
</organism>
<dbReference type="Proteomes" id="UP000268162">
    <property type="component" value="Unassembled WGS sequence"/>
</dbReference>
<feature type="transmembrane region" description="Helical" evidence="2">
    <location>
        <begin position="271"/>
        <end position="292"/>
    </location>
</feature>
<evidence type="ECO:0000256" key="2">
    <source>
        <dbReference type="SAM" id="Phobius"/>
    </source>
</evidence>
<proteinExistence type="predicted"/>
<dbReference type="InterPro" id="IPR036305">
    <property type="entry name" value="RGS_sf"/>
</dbReference>
<dbReference type="AlphaFoldDB" id="A0A4Q0A2X1"/>
<dbReference type="SUPFAM" id="SSF48097">
    <property type="entry name" value="Regulator of G-protein signaling, RGS"/>
    <property type="match status" value="1"/>
</dbReference>
<keyword evidence="2" id="KW-0472">Membrane</keyword>
<feature type="transmembrane region" description="Helical" evidence="2">
    <location>
        <begin position="298"/>
        <end position="322"/>
    </location>
</feature>
<dbReference type="InterPro" id="IPR044926">
    <property type="entry name" value="RGS_subdomain_2"/>
</dbReference>
<feature type="transmembrane region" description="Helical" evidence="2">
    <location>
        <begin position="237"/>
        <end position="259"/>
    </location>
</feature>
<evidence type="ECO:0000313" key="3">
    <source>
        <dbReference type="EMBL" id="RKP40444.1"/>
    </source>
</evidence>
<name>A0A4Q0A2X1_9FUNG</name>
<keyword evidence="4" id="KW-1185">Reference proteome</keyword>
<feature type="transmembrane region" description="Helical" evidence="2">
    <location>
        <begin position="16"/>
        <end position="38"/>
    </location>
</feature>
<dbReference type="EMBL" id="ML002209">
    <property type="protein sequence ID" value="RKP40444.1"/>
    <property type="molecule type" value="Genomic_DNA"/>
</dbReference>
<evidence type="ECO:0000313" key="4">
    <source>
        <dbReference type="Proteomes" id="UP000268162"/>
    </source>
</evidence>
<keyword evidence="2" id="KW-1133">Transmembrane helix</keyword>
<keyword evidence="2" id="KW-0812">Transmembrane</keyword>
<feature type="compositionally biased region" description="Gly residues" evidence="1">
    <location>
        <begin position="456"/>
        <end position="469"/>
    </location>
</feature>
<feature type="transmembrane region" description="Helical" evidence="2">
    <location>
        <begin position="195"/>
        <end position="217"/>
    </location>
</feature>
<protein>
    <submittedName>
        <fullName evidence="3">Uncharacterized protein</fullName>
    </submittedName>
</protein>
<feature type="transmembrane region" description="Helical" evidence="2">
    <location>
        <begin position="50"/>
        <end position="71"/>
    </location>
</feature>
<feature type="region of interest" description="Disordered" evidence="1">
    <location>
        <begin position="456"/>
        <end position="500"/>
    </location>
</feature>
<dbReference type="STRING" id="215637.A0A4Q0A2X1"/>
<gene>
    <name evidence="3" type="ORF">BJ085DRAFT_37487</name>
</gene>
<feature type="transmembrane region" description="Helical" evidence="2">
    <location>
        <begin position="83"/>
        <end position="106"/>
    </location>
</feature>
<reference evidence="4" key="1">
    <citation type="journal article" date="2018" name="Nat. Microbiol.">
        <title>Leveraging single-cell genomics to expand the fungal tree of life.</title>
        <authorList>
            <person name="Ahrendt S.R."/>
            <person name="Quandt C.A."/>
            <person name="Ciobanu D."/>
            <person name="Clum A."/>
            <person name="Salamov A."/>
            <person name="Andreopoulos B."/>
            <person name="Cheng J.F."/>
            <person name="Woyke T."/>
            <person name="Pelin A."/>
            <person name="Henrissat B."/>
            <person name="Reynolds N.K."/>
            <person name="Benny G.L."/>
            <person name="Smith M.E."/>
            <person name="James T.Y."/>
            <person name="Grigoriev I.V."/>
        </authorList>
    </citation>
    <scope>NUCLEOTIDE SEQUENCE [LARGE SCALE GENOMIC DNA]</scope>
    <source>
        <strain evidence="4">RSA 468</strain>
    </source>
</reference>
<accession>A0A4Q0A2X1</accession>
<dbReference type="Gene3D" id="1.10.167.10">
    <property type="entry name" value="Regulator of G-protein Signalling 4, domain 2"/>
    <property type="match status" value="1"/>
</dbReference>
<evidence type="ECO:0000256" key="1">
    <source>
        <dbReference type="SAM" id="MobiDB-lite"/>
    </source>
</evidence>